<dbReference type="GO" id="GO:0005615">
    <property type="term" value="C:extracellular space"/>
    <property type="evidence" value="ECO:0007669"/>
    <property type="project" value="UniProtKB-KW"/>
</dbReference>
<reference evidence="4" key="2">
    <citation type="submission" date="2025-08" db="UniProtKB">
        <authorList>
            <consortium name="Ensembl"/>
        </authorList>
    </citation>
    <scope>IDENTIFICATION</scope>
</reference>
<reference evidence="4" key="3">
    <citation type="submission" date="2025-09" db="UniProtKB">
        <authorList>
            <consortium name="Ensembl"/>
        </authorList>
    </citation>
    <scope>IDENTIFICATION</scope>
</reference>
<organism evidence="4 5">
    <name type="scientific">Sphaeramia orbicularis</name>
    <name type="common">orbiculate cardinalfish</name>
    <dbReference type="NCBI Taxonomy" id="375764"/>
    <lineage>
        <taxon>Eukaryota</taxon>
        <taxon>Metazoa</taxon>
        <taxon>Chordata</taxon>
        <taxon>Craniata</taxon>
        <taxon>Vertebrata</taxon>
        <taxon>Euteleostomi</taxon>
        <taxon>Actinopterygii</taxon>
        <taxon>Neopterygii</taxon>
        <taxon>Teleostei</taxon>
        <taxon>Neoteleostei</taxon>
        <taxon>Acanthomorphata</taxon>
        <taxon>Gobiaria</taxon>
        <taxon>Kurtiformes</taxon>
        <taxon>Apogonoidei</taxon>
        <taxon>Apogonidae</taxon>
        <taxon>Apogoninae</taxon>
        <taxon>Sphaeramia</taxon>
    </lineage>
</organism>
<evidence type="ECO:0000313" key="4">
    <source>
        <dbReference type="Ensembl" id="ENSSORP00005030295.1"/>
    </source>
</evidence>
<feature type="signal peptide" evidence="2">
    <location>
        <begin position="1"/>
        <end position="25"/>
    </location>
</feature>
<dbReference type="Proteomes" id="UP000472271">
    <property type="component" value="Chromosome 17"/>
</dbReference>
<evidence type="ECO:0000256" key="1">
    <source>
        <dbReference type="ARBA" id="ARBA00022514"/>
    </source>
</evidence>
<evidence type="ECO:0000256" key="2">
    <source>
        <dbReference type="SAM" id="SignalP"/>
    </source>
</evidence>
<dbReference type="SMART" id="SM00199">
    <property type="entry name" value="SCY"/>
    <property type="match status" value="1"/>
</dbReference>
<feature type="chain" id="PRO_5025374709" description="Chemokine interleukin-8-like domain-containing protein" evidence="2">
    <location>
        <begin position="26"/>
        <end position="101"/>
    </location>
</feature>
<dbReference type="InterPro" id="IPR001811">
    <property type="entry name" value="Chemokine_IL8-like_dom"/>
</dbReference>
<keyword evidence="1" id="KW-0202">Cytokine</keyword>
<proteinExistence type="predicted"/>
<reference evidence="4" key="1">
    <citation type="submission" date="2019-06" db="EMBL/GenBank/DDBJ databases">
        <authorList>
            <consortium name="Wellcome Sanger Institute Data Sharing"/>
        </authorList>
    </citation>
    <scope>NUCLEOTIDE SEQUENCE [LARGE SCALE GENOMIC DNA]</scope>
</reference>
<dbReference type="SUPFAM" id="SSF54117">
    <property type="entry name" value="Interleukin 8-like chemokines"/>
    <property type="match status" value="1"/>
</dbReference>
<dbReference type="GO" id="GO:0006955">
    <property type="term" value="P:immune response"/>
    <property type="evidence" value="ECO:0007669"/>
    <property type="project" value="InterPro"/>
</dbReference>
<dbReference type="InterPro" id="IPR039809">
    <property type="entry name" value="Chemokine_b/g/d"/>
</dbReference>
<gene>
    <name evidence="4" type="primary">LOC115436744</name>
</gene>
<dbReference type="AlphaFoldDB" id="A0A673AKS5"/>
<dbReference type="PANTHER" id="PTHR12015">
    <property type="entry name" value="SMALL INDUCIBLE CYTOKINE A"/>
    <property type="match status" value="1"/>
</dbReference>
<evidence type="ECO:0000313" key="5">
    <source>
        <dbReference type="Proteomes" id="UP000472271"/>
    </source>
</evidence>
<dbReference type="InParanoid" id="A0A673AKS5"/>
<dbReference type="PANTHER" id="PTHR12015:SF190">
    <property type="entry name" value="C-C MOTIF CHEMOKINE"/>
    <property type="match status" value="1"/>
</dbReference>
<dbReference type="InterPro" id="IPR036048">
    <property type="entry name" value="Interleukin_8-like_sf"/>
</dbReference>
<accession>A0A673AKS5</accession>
<dbReference type="Gene3D" id="2.40.50.40">
    <property type="match status" value="1"/>
</dbReference>
<feature type="domain" description="Chemokine interleukin-8-like" evidence="3">
    <location>
        <begin position="27"/>
        <end position="87"/>
    </location>
</feature>
<keyword evidence="2" id="KW-0732">Signal</keyword>
<protein>
    <recommendedName>
        <fullName evidence="3">Chemokine interleukin-8-like domain-containing protein</fullName>
    </recommendedName>
</protein>
<sequence>MVSVKAPVIVFVFFTICLLAANTSAAYRRCCHRYLSFKLPFEVIEGYSLQTVTEGCPIDAIIFHTKKGKHPCTNPALSWVMDYVNRLRTKAQRVHQNPSKA</sequence>
<keyword evidence="5" id="KW-1185">Reference proteome</keyword>
<dbReference type="CDD" id="cd00272">
    <property type="entry name" value="Chemokine_CC"/>
    <property type="match status" value="1"/>
</dbReference>
<dbReference type="FunCoup" id="A0A673AKS5">
    <property type="interactions" value="72"/>
</dbReference>
<evidence type="ECO:0000259" key="3">
    <source>
        <dbReference type="SMART" id="SM00199"/>
    </source>
</evidence>
<dbReference type="GO" id="GO:0008009">
    <property type="term" value="F:chemokine activity"/>
    <property type="evidence" value="ECO:0007669"/>
    <property type="project" value="InterPro"/>
</dbReference>
<dbReference type="Ensembl" id="ENSSORT00005031144.1">
    <property type="protein sequence ID" value="ENSSORP00005030295.1"/>
    <property type="gene ID" value="ENSSORG00005014448.1"/>
</dbReference>
<name>A0A673AKS5_9TELE</name>
<dbReference type="Pfam" id="PF00048">
    <property type="entry name" value="IL8"/>
    <property type="match status" value="1"/>
</dbReference>